<organism evidence="1">
    <name type="scientific">Arion vulgaris</name>
    <dbReference type="NCBI Taxonomy" id="1028688"/>
    <lineage>
        <taxon>Eukaryota</taxon>
        <taxon>Metazoa</taxon>
        <taxon>Spiralia</taxon>
        <taxon>Lophotrochozoa</taxon>
        <taxon>Mollusca</taxon>
        <taxon>Gastropoda</taxon>
        <taxon>Heterobranchia</taxon>
        <taxon>Euthyneura</taxon>
        <taxon>Panpulmonata</taxon>
        <taxon>Eupulmonata</taxon>
        <taxon>Stylommatophora</taxon>
        <taxon>Helicina</taxon>
        <taxon>Arionoidea</taxon>
        <taxon>Arionidae</taxon>
        <taxon>Arion</taxon>
    </lineage>
</organism>
<proteinExistence type="predicted"/>
<evidence type="ECO:0000313" key="1">
    <source>
        <dbReference type="EMBL" id="CEK62495.1"/>
    </source>
</evidence>
<name>A0A0B6Z482_9EUPU</name>
<feature type="non-terminal residue" evidence="1">
    <location>
        <position position="1"/>
    </location>
</feature>
<feature type="non-terminal residue" evidence="1">
    <location>
        <position position="85"/>
    </location>
</feature>
<dbReference type="EMBL" id="HACG01015630">
    <property type="protein sequence ID" value="CEK62495.1"/>
    <property type="molecule type" value="Transcribed_RNA"/>
</dbReference>
<dbReference type="AlphaFoldDB" id="A0A0B6Z482"/>
<reference evidence="1" key="1">
    <citation type="submission" date="2014-12" db="EMBL/GenBank/DDBJ databases">
        <title>Insight into the proteome of Arion vulgaris.</title>
        <authorList>
            <person name="Aradska J."/>
            <person name="Bulat T."/>
            <person name="Smidak R."/>
            <person name="Sarate P."/>
            <person name="Gangsoo J."/>
            <person name="Sialana F."/>
            <person name="Bilban M."/>
            <person name="Lubec G."/>
        </authorList>
    </citation>
    <scope>NUCLEOTIDE SEQUENCE</scope>
    <source>
        <tissue evidence="1">Skin</tissue>
    </source>
</reference>
<gene>
    <name evidence="1" type="primary">ORF45326</name>
</gene>
<sequence length="85" mass="9707">LNSLEKQVLELKKSQSDPSLVTEQKVMSCRRQEEIENQILRLKRDILSKKSNSRARYNAKCNVFDEAHVICGTLSSLGSDDIKEI</sequence>
<accession>A0A0B6Z482</accession>
<protein>
    <submittedName>
        <fullName evidence="1">Uncharacterized protein</fullName>
    </submittedName>
</protein>